<dbReference type="EMBL" id="QJNS01000300">
    <property type="protein sequence ID" value="RYO80114.1"/>
    <property type="molecule type" value="Genomic_DNA"/>
</dbReference>
<reference evidence="2 3" key="1">
    <citation type="submission" date="2018-06" db="EMBL/GenBank/DDBJ databases">
        <title>Complete Genomes of Monosporascus.</title>
        <authorList>
            <person name="Robinson A.J."/>
            <person name="Natvig D.O."/>
        </authorList>
    </citation>
    <scope>NUCLEOTIDE SEQUENCE [LARGE SCALE GENOMIC DNA]</scope>
    <source>
        <strain evidence="2 3">CBS 609.92</strain>
    </source>
</reference>
<accession>A0ABY0GY16</accession>
<dbReference type="Proteomes" id="UP000294003">
    <property type="component" value="Unassembled WGS sequence"/>
</dbReference>
<sequence length="96" mass="10589">MMNLATGIELEDVSREDILSERDLPESDQFNTTAAVSSPGEHHPRCGAWYTSDDVKVEDCDDFKSTGECDEKEIVREERSDASGSCDDCAPENGNE</sequence>
<evidence type="ECO:0000256" key="1">
    <source>
        <dbReference type="SAM" id="MobiDB-lite"/>
    </source>
</evidence>
<feature type="region of interest" description="Disordered" evidence="1">
    <location>
        <begin position="21"/>
        <end position="44"/>
    </location>
</feature>
<name>A0ABY0GY16_9PEZI</name>
<protein>
    <recommendedName>
        <fullName evidence="4">Glucosidase II beta subunit N-terminal domain-containing protein</fullName>
    </recommendedName>
</protein>
<evidence type="ECO:0008006" key="4">
    <source>
        <dbReference type="Google" id="ProtNLM"/>
    </source>
</evidence>
<keyword evidence="3" id="KW-1185">Reference proteome</keyword>
<comment type="caution">
    <text evidence="2">The sequence shown here is derived from an EMBL/GenBank/DDBJ whole genome shotgun (WGS) entry which is preliminary data.</text>
</comment>
<organism evidence="2 3">
    <name type="scientific">Monosporascus cannonballus</name>
    <dbReference type="NCBI Taxonomy" id="155416"/>
    <lineage>
        <taxon>Eukaryota</taxon>
        <taxon>Fungi</taxon>
        <taxon>Dikarya</taxon>
        <taxon>Ascomycota</taxon>
        <taxon>Pezizomycotina</taxon>
        <taxon>Sordariomycetes</taxon>
        <taxon>Xylariomycetidae</taxon>
        <taxon>Xylariales</taxon>
        <taxon>Xylariales incertae sedis</taxon>
        <taxon>Monosporascus</taxon>
    </lineage>
</organism>
<feature type="region of interest" description="Disordered" evidence="1">
    <location>
        <begin position="74"/>
        <end position="96"/>
    </location>
</feature>
<gene>
    <name evidence="2" type="ORF">DL762_007824</name>
</gene>
<evidence type="ECO:0000313" key="3">
    <source>
        <dbReference type="Proteomes" id="UP000294003"/>
    </source>
</evidence>
<proteinExistence type="predicted"/>
<evidence type="ECO:0000313" key="2">
    <source>
        <dbReference type="EMBL" id="RYO80114.1"/>
    </source>
</evidence>